<feature type="domain" description="Glycosyltransferase 2-like" evidence="2">
    <location>
        <begin position="388"/>
        <end position="578"/>
    </location>
</feature>
<evidence type="ECO:0000313" key="4">
    <source>
        <dbReference type="Proteomes" id="UP000179284"/>
    </source>
</evidence>
<sequence>MSELDYKSAYEKEKLKSAELAGRIAELEDKNQELEFKLNRIKNNPIWKASTPARNTMHWVIRQRDRIRNQGSLRGVIAKIKYKQIEKKAMTHYGTESFPSEETRKEQEEAVFEKMPLISILVPLYNTPEKFLRDMIESVLAQTYGNWQLCLADGSDEAHISEVSRIVEEYQKDAKALLPDGKCKIAYKKLERNEGIAGNTNHCLELAEGEYLGLFDHDDILHPEVLYWYVKAINEENADYIYCDETTFKGDDINKMITMHFKPDYAIDNLRANNYICHFSVFKRTLLDGTELFRTKFDGSQDHDMILRLTDRAEHIVHIPKLLYYWRSHAASVASDISAKPYAIEAAKGAVADHLRRHGYDHFKITSTRAFETIFKITYEVQGSPKVSIVIPNCEHAEDLKRCITSIYEKSVYDNYEIIVVENGSTGSEIKGYYEELRTGNLKDVVKVVDYYENGQHLTADGKKPPFNYSAVVNYGVSKSDGEYVVLLNNDTQVITVNWIEELLMYAQRQDVGAVGAKLYFPDRKIQHAGVVLKLGAHRTAGHSHYGQAGMNLGYMGRLCYAQDVSAVTGACLMVSRAKYDEVGGFAEDFQVSLNDVDFCLKLREKGYLNVFTPFAELYHYESLSRGLDLEGENAKRYEAESEHFRTKWKKVLDKGDPYYNPNFSLDRSDYSLNVEGYSSLRTQ</sequence>
<dbReference type="RefSeq" id="WP_071175340.1">
    <property type="nucleotide sequence ID" value="NZ_CP017831.1"/>
</dbReference>
<keyword evidence="3" id="KW-0808">Transferase</keyword>
<reference evidence="4" key="1">
    <citation type="submission" date="2016-10" db="EMBL/GenBank/DDBJ databases">
        <title>The complete genome sequence of the rumen bacterium Butyrivibrio hungatei MB2003.</title>
        <authorList>
            <person name="Palevich N."/>
            <person name="Kelly W.J."/>
            <person name="Leahy S.C."/>
            <person name="Altermann E."/>
            <person name="Rakonjac J."/>
            <person name="Attwood G.T."/>
        </authorList>
    </citation>
    <scope>NUCLEOTIDE SEQUENCE [LARGE SCALE GENOMIC DNA]</scope>
    <source>
        <strain evidence="4">MB2003</strain>
    </source>
</reference>
<dbReference type="InterPro" id="IPR001173">
    <property type="entry name" value="Glyco_trans_2-like"/>
</dbReference>
<dbReference type="KEGG" id="bhu:bhn_I0538"/>
<dbReference type="Gene3D" id="3.90.550.10">
    <property type="entry name" value="Spore Coat Polysaccharide Biosynthesis Protein SpsA, Chain A"/>
    <property type="match status" value="2"/>
</dbReference>
<dbReference type="SUPFAM" id="SSF53448">
    <property type="entry name" value="Nucleotide-diphospho-sugar transferases"/>
    <property type="match status" value="2"/>
</dbReference>
<dbReference type="PANTHER" id="PTHR43179">
    <property type="entry name" value="RHAMNOSYLTRANSFERASE WBBL"/>
    <property type="match status" value="1"/>
</dbReference>
<keyword evidence="1" id="KW-0175">Coiled coil</keyword>
<evidence type="ECO:0000259" key="2">
    <source>
        <dbReference type="Pfam" id="PF00535"/>
    </source>
</evidence>
<evidence type="ECO:0000313" key="3">
    <source>
        <dbReference type="EMBL" id="AOZ95572.1"/>
    </source>
</evidence>
<protein>
    <submittedName>
        <fullName evidence="3">Glycosyl transferase GT2 family</fullName>
    </submittedName>
</protein>
<dbReference type="Pfam" id="PF00535">
    <property type="entry name" value="Glycos_transf_2"/>
    <property type="match status" value="2"/>
</dbReference>
<dbReference type="CDD" id="cd04184">
    <property type="entry name" value="GT2_RfbC_Mx_like"/>
    <property type="match status" value="1"/>
</dbReference>
<gene>
    <name evidence="3" type="ORF">bhn_I0538</name>
</gene>
<dbReference type="InterPro" id="IPR029044">
    <property type="entry name" value="Nucleotide-diphossugar_trans"/>
</dbReference>
<dbReference type="CDD" id="cd04186">
    <property type="entry name" value="GT_2_like_c"/>
    <property type="match status" value="1"/>
</dbReference>
<organism evidence="3 4">
    <name type="scientific">Butyrivibrio hungatei</name>
    <dbReference type="NCBI Taxonomy" id="185008"/>
    <lineage>
        <taxon>Bacteria</taxon>
        <taxon>Bacillati</taxon>
        <taxon>Bacillota</taxon>
        <taxon>Clostridia</taxon>
        <taxon>Lachnospirales</taxon>
        <taxon>Lachnospiraceae</taxon>
        <taxon>Butyrivibrio</taxon>
    </lineage>
</organism>
<accession>A0A1D9NZA0</accession>
<dbReference type="PANTHER" id="PTHR43179:SF7">
    <property type="entry name" value="RHAMNOSYLTRANSFERASE WBBL"/>
    <property type="match status" value="1"/>
</dbReference>
<keyword evidence="4" id="KW-1185">Reference proteome</keyword>
<feature type="coiled-coil region" evidence="1">
    <location>
        <begin position="10"/>
        <end position="44"/>
    </location>
</feature>
<proteinExistence type="predicted"/>
<dbReference type="EMBL" id="CP017831">
    <property type="protein sequence ID" value="AOZ95572.1"/>
    <property type="molecule type" value="Genomic_DNA"/>
</dbReference>
<dbReference type="GO" id="GO:0016757">
    <property type="term" value="F:glycosyltransferase activity"/>
    <property type="evidence" value="ECO:0007669"/>
    <property type="project" value="UniProtKB-KW"/>
</dbReference>
<dbReference type="AlphaFoldDB" id="A0A1D9NZA0"/>
<dbReference type="OrthoDB" id="9179784at2"/>
<feature type="domain" description="Glycosyltransferase 2-like" evidence="2">
    <location>
        <begin position="119"/>
        <end position="287"/>
    </location>
</feature>
<evidence type="ECO:0000256" key="1">
    <source>
        <dbReference type="SAM" id="Coils"/>
    </source>
</evidence>
<name>A0A1D9NZA0_9FIRM</name>
<dbReference type="Proteomes" id="UP000179284">
    <property type="component" value="Chromosome I"/>
</dbReference>